<organism evidence="15 16">
    <name type="scientific">Onychostoma macrolepis</name>
    <dbReference type="NCBI Taxonomy" id="369639"/>
    <lineage>
        <taxon>Eukaryota</taxon>
        <taxon>Metazoa</taxon>
        <taxon>Chordata</taxon>
        <taxon>Craniata</taxon>
        <taxon>Vertebrata</taxon>
        <taxon>Euteleostomi</taxon>
        <taxon>Actinopterygii</taxon>
        <taxon>Neopterygii</taxon>
        <taxon>Teleostei</taxon>
        <taxon>Ostariophysi</taxon>
        <taxon>Cypriniformes</taxon>
        <taxon>Cyprinidae</taxon>
        <taxon>Acrossocheilinae</taxon>
        <taxon>Onychostoma</taxon>
    </lineage>
</organism>
<dbReference type="InterPro" id="IPR009852">
    <property type="entry name" value="CENPJ_C_dom"/>
</dbReference>
<keyword evidence="5" id="KW-0493">Microtubule</keyword>
<evidence type="ECO:0000256" key="6">
    <source>
        <dbReference type="ARBA" id="ARBA00023212"/>
    </source>
</evidence>
<keyword evidence="11" id="KW-0175">Coiled coil</keyword>
<evidence type="ECO:0000256" key="5">
    <source>
        <dbReference type="ARBA" id="ARBA00022701"/>
    </source>
</evidence>
<dbReference type="FunFam" id="2.60.450.20:FF:000001">
    <property type="entry name" value="Centromere protein J"/>
    <property type="match status" value="1"/>
</dbReference>
<dbReference type="Pfam" id="PF25779">
    <property type="entry name" value="Tubulin-bind_CPAP"/>
    <property type="match status" value="1"/>
</dbReference>
<feature type="compositionally biased region" description="Polar residues" evidence="12">
    <location>
        <begin position="485"/>
        <end position="495"/>
    </location>
</feature>
<comment type="similarity">
    <text evidence="2">Belongs to the TCP10 family.</text>
</comment>
<comment type="subcellular location">
    <subcellularLocation>
        <location evidence="1">Cytoplasm</location>
        <location evidence="1">Cytoskeleton</location>
        <location evidence="1">Microtubule organizing center</location>
        <location evidence="1">Centrosome</location>
        <location evidence="1">Centriole</location>
    </subcellularLocation>
</comment>
<evidence type="ECO:0000256" key="8">
    <source>
        <dbReference type="ARBA" id="ARBA00069791"/>
    </source>
</evidence>
<dbReference type="GO" id="GO:0005814">
    <property type="term" value="C:centriole"/>
    <property type="evidence" value="ECO:0007669"/>
    <property type="project" value="UniProtKB-SubCell"/>
</dbReference>
<evidence type="ECO:0000259" key="13">
    <source>
        <dbReference type="Pfam" id="PF07202"/>
    </source>
</evidence>
<dbReference type="Proteomes" id="UP000579812">
    <property type="component" value="Unassembled WGS sequence"/>
</dbReference>
<accession>A0A7J6CU05</accession>
<feature type="domain" description="Centromere protein J C-terminal" evidence="13">
    <location>
        <begin position="1037"/>
        <end position="1069"/>
    </location>
</feature>
<evidence type="ECO:0000256" key="11">
    <source>
        <dbReference type="SAM" id="Coils"/>
    </source>
</evidence>
<proteinExistence type="inferred from homology"/>
<dbReference type="GO" id="GO:1902117">
    <property type="term" value="P:positive regulation of organelle assembly"/>
    <property type="evidence" value="ECO:0007669"/>
    <property type="project" value="UniProtKB-ARBA"/>
</dbReference>
<dbReference type="PANTHER" id="PTHR10331:SF27">
    <property type="entry name" value="CENTROMERE PROTEIN J"/>
    <property type="match status" value="1"/>
</dbReference>
<reference evidence="15 16" key="1">
    <citation type="submission" date="2020-04" db="EMBL/GenBank/DDBJ databases">
        <title>Chromosome-level genome assembly of a cyprinid fish Onychostoma macrolepis by integration of Nanopore Sequencing, Bionano and Hi-C technology.</title>
        <authorList>
            <person name="Wang D."/>
        </authorList>
    </citation>
    <scope>NUCLEOTIDE SEQUENCE [LARGE SCALE GENOMIC DNA]</scope>
    <source>
        <strain evidence="15">SWU-2019</strain>
        <tissue evidence="15">Muscle</tissue>
    </source>
</reference>
<feature type="compositionally biased region" description="Polar residues" evidence="12">
    <location>
        <begin position="873"/>
        <end position="883"/>
    </location>
</feature>
<sequence length="1154" mass="129816">MHRCSRFHSSSATQAKGLSQVSIIIIMSSPAGLQQGQLHFLSQWMPDSSRAGVILHGSPGEAGLGSVRSSGSLVVQDPDDSFSCQFAPLPLSRSSSCASVDVCSPGGGGKTLRETELFDASLNTEIQSIQDVLRNTRDLPLIAKLEQLKQMQHRMQEQLKAHQQEQLLRLQHEPQRLLGKPQNTAEITGWNQEQSVVEMNSGHDDSDRNYEESLQSTIEEQTMYKKVCDSELQDRPIKSGFGGRTFEEILEEQLKMEDQKLMGKNALAESVKVKRPFLKRREGLARFTRGKAAVPPHRKSPPNPKPSSCPNPKVSQHLDMRSNKNSVKNKTEGLRSTHPVIQRKTAVLNKENIPQNKTTAPVTKMTVQPRVLVGHQNENMSPISAQFQQKPDPSFKQKINSVTTADSNKEGECSGVEDNACVAENSFEVWFTERRQRWEQDQQRECVELGEFELLERAADEISFSSNSSFISTLLQRDRRRLSSTPIKATSQSALPSRGQGPAVTPEPMLGPSAPVPPTNTAIQRDIISIGPKEQRGFSKEETDEKLDDNSLSCNSGLQPLPNLLITHCFQVPTTLPYDKRTYQDRDGASSPDEDERSLSTNGDSTLIESRAQLEFDDDDTWNEPEEESCCPAEESPSERALKRKVAFSKGVKPAGGSPHAVGSLKEAPPTSQLVSKLFPALKSKPSPLVTVVQVQEPQSVLSEEGAAQSRLLRERLVELETEIERFKSENAALAKLKQENQDTRDNLKKEKAEFEKKRMEEIAKWEEFKREEHKKLQRERKLFEKHAATVRARPDKQERDEIQALKQQLNVLQEDLRKRESRWSNTQSRLRQQVDALSAENASLRDQVRTLEKLRLSVWKSAEKEKEKGRFSVSSNKTSTGSKHTDSRSPSQSSKNNSNRKGSPETQIPLANSAFFPEQMKESISFKYEPSPVETQCSDGLVMTEMNHDAPLINSLSANEQSEKEQEEITQSDKIEKVFPDGGRLLVFPNGTRKELSADGQTVKVMFFNGDMKHTMPDQRVIYYYAEAQTTHITYPDGMEVLQFPNNQTEKHFPDGRKEITFPDQTVKTLYPDGREESVLTDGTIIQLNPDGSKVIQFNTGQREIHTADFKRREYPDGTVKTVYSDGRQETQYPTGRVRLKDAQGHVIMDTKA</sequence>
<keyword evidence="4" id="KW-0597">Phosphoprotein</keyword>
<keyword evidence="6" id="KW-0206">Cytoskeleton</keyword>
<evidence type="ECO:0000259" key="14">
    <source>
        <dbReference type="Pfam" id="PF25779"/>
    </source>
</evidence>
<protein>
    <recommendedName>
        <fullName evidence="8">Centrosomal P4.1-associated protein</fullName>
    </recommendedName>
    <alternativeName>
        <fullName evidence="9">Centromere protein J</fullName>
    </alternativeName>
    <alternativeName>
        <fullName evidence="10">Centrosome assembly and centriole elongation protein</fullName>
    </alternativeName>
</protein>
<comment type="subunit">
    <text evidence="7">Forms homodimers. Associates with microtubules plus ends; binds to beta-tubulin subunits exposed on microtubule outer surface at its distal tip; also associates with microtubule lattice. Associated with the gamma-tubulin complex. Interacts with the head domain of EPB41. Interacts with LYST. Interacts with CEP152 (via C-terminus). Interacts with STIL. Forms a complex with STIL and SASS6.</text>
</comment>
<dbReference type="PANTHER" id="PTHR10331">
    <property type="entry name" value="T COMPLEX PROTEIN 10"/>
    <property type="match status" value="1"/>
</dbReference>
<feature type="domain" description="CENPJ tubulin-binding region" evidence="14">
    <location>
        <begin position="232"/>
        <end position="289"/>
    </location>
</feature>
<dbReference type="InterPro" id="IPR047002">
    <property type="entry name" value="Tcp10_C_sf"/>
</dbReference>
<feature type="compositionally biased region" description="Polar residues" evidence="12">
    <location>
        <begin position="599"/>
        <end position="608"/>
    </location>
</feature>
<dbReference type="AlphaFoldDB" id="A0A7J6CU05"/>
<dbReference type="GO" id="GO:0060271">
    <property type="term" value="P:cilium assembly"/>
    <property type="evidence" value="ECO:0007669"/>
    <property type="project" value="TreeGrafter"/>
</dbReference>
<dbReference type="InterPro" id="IPR058029">
    <property type="entry name" value="Tubulin-bd_CENPJ"/>
</dbReference>
<dbReference type="InterPro" id="IPR026581">
    <property type="entry name" value="TCP10L/CENPJ"/>
</dbReference>
<evidence type="ECO:0000256" key="10">
    <source>
        <dbReference type="ARBA" id="ARBA00083148"/>
    </source>
</evidence>
<evidence type="ECO:0000313" key="15">
    <source>
        <dbReference type="EMBL" id="KAF4109152.1"/>
    </source>
</evidence>
<evidence type="ECO:0000256" key="4">
    <source>
        <dbReference type="ARBA" id="ARBA00022553"/>
    </source>
</evidence>
<gene>
    <name evidence="15" type="ORF">G5714_010225</name>
</gene>
<feature type="compositionally biased region" description="Acidic residues" evidence="12">
    <location>
        <begin position="615"/>
        <end position="629"/>
    </location>
</feature>
<keyword evidence="3" id="KW-0963">Cytoplasm</keyword>
<dbReference type="EMBL" id="JAAMOB010000009">
    <property type="protein sequence ID" value="KAF4109152.1"/>
    <property type="molecule type" value="Genomic_DNA"/>
</dbReference>
<evidence type="ECO:0000256" key="9">
    <source>
        <dbReference type="ARBA" id="ARBA00081769"/>
    </source>
</evidence>
<evidence type="ECO:0000256" key="7">
    <source>
        <dbReference type="ARBA" id="ARBA00064598"/>
    </source>
</evidence>
<dbReference type="GO" id="GO:0005813">
    <property type="term" value="C:centrosome"/>
    <property type="evidence" value="ECO:0007669"/>
    <property type="project" value="TreeGrafter"/>
</dbReference>
<dbReference type="Gene3D" id="2.60.450.20">
    <property type="match status" value="1"/>
</dbReference>
<dbReference type="GO" id="GO:0015631">
    <property type="term" value="F:tubulin binding"/>
    <property type="evidence" value="ECO:0007669"/>
    <property type="project" value="TreeGrafter"/>
</dbReference>
<comment type="caution">
    <text evidence="15">The sequence shown here is derived from an EMBL/GenBank/DDBJ whole genome shotgun (WGS) entry which is preliminary data.</text>
</comment>
<feature type="region of interest" description="Disordered" evidence="12">
    <location>
        <begin position="580"/>
        <end position="639"/>
    </location>
</feature>
<feature type="coiled-coil region" evidence="11">
    <location>
        <begin position="710"/>
        <end position="765"/>
    </location>
</feature>
<dbReference type="GO" id="GO:0061511">
    <property type="term" value="P:centriole elongation"/>
    <property type="evidence" value="ECO:0007669"/>
    <property type="project" value="TreeGrafter"/>
</dbReference>
<dbReference type="Pfam" id="PF07202">
    <property type="entry name" value="Tcp10_C"/>
    <property type="match status" value="4"/>
</dbReference>
<evidence type="ECO:0000256" key="1">
    <source>
        <dbReference type="ARBA" id="ARBA00004114"/>
    </source>
</evidence>
<keyword evidence="16" id="KW-1185">Reference proteome</keyword>
<evidence type="ECO:0000256" key="3">
    <source>
        <dbReference type="ARBA" id="ARBA00022490"/>
    </source>
</evidence>
<feature type="compositionally biased region" description="Low complexity" evidence="12">
    <location>
        <begin position="889"/>
        <end position="902"/>
    </location>
</feature>
<feature type="compositionally biased region" description="Basic and acidic residues" evidence="12">
    <location>
        <begin position="533"/>
        <end position="543"/>
    </location>
</feature>
<feature type="domain" description="Centromere protein J C-terminal" evidence="13">
    <location>
        <begin position="1073"/>
        <end position="1107"/>
    </location>
</feature>
<name>A0A7J6CU05_9TELE</name>
<feature type="domain" description="Centromere protein J C-terminal" evidence="13">
    <location>
        <begin position="1112"/>
        <end position="1139"/>
    </location>
</feature>
<feature type="domain" description="Centromere protein J C-terminal" evidence="13">
    <location>
        <begin position="968"/>
        <end position="996"/>
    </location>
</feature>
<feature type="region of interest" description="Disordered" evidence="12">
    <location>
        <begin position="866"/>
        <end position="913"/>
    </location>
</feature>
<dbReference type="GO" id="GO:0005874">
    <property type="term" value="C:microtubule"/>
    <property type="evidence" value="ECO:0007669"/>
    <property type="project" value="UniProtKB-KW"/>
</dbReference>
<evidence type="ECO:0000313" key="16">
    <source>
        <dbReference type="Proteomes" id="UP000579812"/>
    </source>
</evidence>
<feature type="region of interest" description="Disordered" evidence="12">
    <location>
        <begin position="485"/>
        <end position="551"/>
    </location>
</feature>
<evidence type="ECO:0000256" key="2">
    <source>
        <dbReference type="ARBA" id="ARBA00005627"/>
    </source>
</evidence>
<evidence type="ECO:0000256" key="12">
    <source>
        <dbReference type="SAM" id="MobiDB-lite"/>
    </source>
</evidence>
<feature type="coiled-coil region" evidence="11">
    <location>
        <begin position="796"/>
        <end position="855"/>
    </location>
</feature>
<feature type="region of interest" description="Disordered" evidence="12">
    <location>
        <begin position="286"/>
        <end position="335"/>
    </location>
</feature>